<name>A0A6A3M5M7_9STRA</name>
<sequence>MATFEELLVVGLPEDGVGAEDRVLVDTAALLATATEPTSCRRLLALLEDGNLRMA</sequence>
<organism evidence="1 2">
    <name type="scientific">Phytophthora fragariae</name>
    <dbReference type="NCBI Taxonomy" id="53985"/>
    <lineage>
        <taxon>Eukaryota</taxon>
        <taxon>Sar</taxon>
        <taxon>Stramenopiles</taxon>
        <taxon>Oomycota</taxon>
        <taxon>Peronosporomycetes</taxon>
        <taxon>Peronosporales</taxon>
        <taxon>Peronosporaceae</taxon>
        <taxon>Phytophthora</taxon>
    </lineage>
</organism>
<gene>
    <name evidence="1" type="ORF">PF011_g2293</name>
</gene>
<evidence type="ECO:0000313" key="1">
    <source>
        <dbReference type="EMBL" id="KAE9026936.1"/>
    </source>
</evidence>
<dbReference type="EMBL" id="QXFW01000068">
    <property type="protein sequence ID" value="KAE9026936.1"/>
    <property type="molecule type" value="Genomic_DNA"/>
</dbReference>
<protein>
    <submittedName>
        <fullName evidence="1">Uncharacterized protein</fullName>
    </submittedName>
</protein>
<comment type="caution">
    <text evidence="1">The sequence shown here is derived from an EMBL/GenBank/DDBJ whole genome shotgun (WGS) entry which is preliminary data.</text>
</comment>
<accession>A0A6A3M5M7</accession>
<proteinExistence type="predicted"/>
<reference evidence="1 2" key="1">
    <citation type="submission" date="2018-09" db="EMBL/GenBank/DDBJ databases">
        <title>Genomic investigation of the strawberry pathogen Phytophthora fragariae indicates pathogenicity is determined by transcriptional variation in three key races.</title>
        <authorList>
            <person name="Adams T.M."/>
            <person name="Armitage A.D."/>
            <person name="Sobczyk M.K."/>
            <person name="Bates H.J."/>
            <person name="Dunwell J.M."/>
            <person name="Nellist C.F."/>
            <person name="Harrison R.J."/>
        </authorList>
    </citation>
    <scope>NUCLEOTIDE SEQUENCE [LARGE SCALE GENOMIC DNA]</scope>
    <source>
        <strain evidence="1 2">SCRP245</strain>
    </source>
</reference>
<evidence type="ECO:0000313" key="2">
    <source>
        <dbReference type="Proteomes" id="UP000460718"/>
    </source>
</evidence>
<dbReference type="AlphaFoldDB" id="A0A6A3M5M7"/>
<dbReference type="Proteomes" id="UP000460718">
    <property type="component" value="Unassembled WGS sequence"/>
</dbReference>